<keyword evidence="1" id="KW-0547">Nucleotide-binding</keyword>
<dbReference type="SMART" id="SM00053">
    <property type="entry name" value="DYNc"/>
    <property type="match status" value="1"/>
</dbReference>
<sequence>MAEPTEIQLPQVGLQSPEHEELLDIIDTLRSQGISRYVDLPQLIVCGDQSSGKSSVLEAISSLRWPTKDALCTRFATELVLRRGPVAQVTVTITPGPDSTKEISEALVSFTPPSKSIDDFAAIVKAAEKAMGLDDSKKLFSKDTLKVELCGPSQPHLTLVDLPGIFYAGNQAQSDDDAALVRDLVKSYMRKSRSIILAVVSAKSDLAMQVVTKLSRIIDPEGERTLGIITKPDLLFAGSDSENAFVKLAKNENIVFKLGWHVLKNRDYDTKDFTISQRDAAEETFFKSRVWSSALPKTRLGVKHLRPRLSKVLLSQIQVELPSLVRDVDQELGSCKDRLEALGGPRGTLAEQRMYLLKAGQTFSKLMRSAIDGTYDDGFFGTSDSTTGYNKRLRAVVQCTMTEFAEKMEREGHAQQIVDSKPSRQASTARPQLLLRDKYLEQVTYQMRRNRGRELPGLFNPSIIGDLFFEQARPWLHIVNEATAKLIDATWRTVELVLDKAADSVTKEGIMRYTIRPNMEPICARLHVKAEEVLMPHRKGHPLTFNHYFTENLQKKRQAENRKFVFEKIRAFLNVDLTSSNTWVSHHSFDAKLLCDTLIPGTEQDMDKFAAMEATNAMEAYYKVALKSVIDAFGMYAVEACLLEGLPDIFTPEIVYQLDDETVTRIAGESADTVVEREDLQKKFKALDETMVTLRRLKTFTSLGTRLNPFSLRE</sequence>
<evidence type="ECO:0000313" key="6">
    <source>
        <dbReference type="Proteomes" id="UP001345691"/>
    </source>
</evidence>
<keyword evidence="2" id="KW-0342">GTP-binding</keyword>
<keyword evidence="6" id="KW-1185">Reference proteome</keyword>
<dbReference type="InterPro" id="IPR027417">
    <property type="entry name" value="P-loop_NTPase"/>
</dbReference>
<proteinExistence type="predicted"/>
<dbReference type="PRINTS" id="PR00195">
    <property type="entry name" value="DYNAMIN"/>
</dbReference>
<name>A0ABR0J7S3_9EURO</name>
<evidence type="ECO:0000259" key="4">
    <source>
        <dbReference type="PROSITE" id="PS51718"/>
    </source>
</evidence>
<evidence type="ECO:0008006" key="7">
    <source>
        <dbReference type="Google" id="ProtNLM"/>
    </source>
</evidence>
<dbReference type="SUPFAM" id="SSF52540">
    <property type="entry name" value="P-loop containing nucleoside triphosphate hydrolases"/>
    <property type="match status" value="1"/>
</dbReference>
<dbReference type="InterPro" id="IPR045063">
    <property type="entry name" value="Dynamin_N"/>
</dbReference>
<protein>
    <recommendedName>
        <fullName evidence="7">GED domain-containing protein</fullName>
    </recommendedName>
</protein>
<evidence type="ECO:0000256" key="2">
    <source>
        <dbReference type="ARBA" id="ARBA00023134"/>
    </source>
</evidence>
<dbReference type="PANTHER" id="PTHR11566:SF21">
    <property type="entry name" value="DYNAMIN RELATED PROTEIN 1, ISOFORM A"/>
    <property type="match status" value="1"/>
</dbReference>
<dbReference type="InterPro" id="IPR022812">
    <property type="entry name" value="Dynamin"/>
</dbReference>
<dbReference type="InterPro" id="IPR001401">
    <property type="entry name" value="Dynamin_GTPase"/>
</dbReference>
<dbReference type="InterPro" id="IPR030381">
    <property type="entry name" value="G_DYNAMIN_dom"/>
</dbReference>
<dbReference type="PROSITE" id="PS51388">
    <property type="entry name" value="GED"/>
    <property type="match status" value="1"/>
</dbReference>
<dbReference type="Pfam" id="PF01031">
    <property type="entry name" value="Dynamin_M"/>
    <property type="match status" value="1"/>
</dbReference>
<evidence type="ECO:0000259" key="3">
    <source>
        <dbReference type="PROSITE" id="PS51388"/>
    </source>
</evidence>
<dbReference type="InterPro" id="IPR020850">
    <property type="entry name" value="GED_dom"/>
</dbReference>
<feature type="domain" description="Dynamin-type G" evidence="4">
    <location>
        <begin position="37"/>
        <end position="322"/>
    </location>
</feature>
<dbReference type="Pfam" id="PF00350">
    <property type="entry name" value="Dynamin_N"/>
    <property type="match status" value="1"/>
</dbReference>
<accession>A0ABR0J7S3</accession>
<gene>
    <name evidence="5" type="ORF">LTR69_006721</name>
</gene>
<dbReference type="CDD" id="cd08771">
    <property type="entry name" value="DLP_1"/>
    <property type="match status" value="1"/>
</dbReference>
<dbReference type="Proteomes" id="UP001345691">
    <property type="component" value="Unassembled WGS sequence"/>
</dbReference>
<reference evidence="5 6" key="1">
    <citation type="submission" date="2023-08" db="EMBL/GenBank/DDBJ databases">
        <title>Black Yeasts Isolated from many extreme environments.</title>
        <authorList>
            <person name="Coleine C."/>
            <person name="Stajich J.E."/>
            <person name="Selbmann L."/>
        </authorList>
    </citation>
    <scope>NUCLEOTIDE SEQUENCE [LARGE SCALE GENOMIC DNA]</scope>
    <source>
        <strain evidence="5 6">CCFEE 6328</strain>
    </source>
</reference>
<evidence type="ECO:0000313" key="5">
    <source>
        <dbReference type="EMBL" id="KAK5058317.1"/>
    </source>
</evidence>
<comment type="caution">
    <text evidence="5">The sequence shown here is derived from an EMBL/GenBank/DDBJ whole genome shotgun (WGS) entry which is preliminary data.</text>
</comment>
<dbReference type="InterPro" id="IPR000375">
    <property type="entry name" value="Dynamin_stalk"/>
</dbReference>
<evidence type="ECO:0000256" key="1">
    <source>
        <dbReference type="ARBA" id="ARBA00022741"/>
    </source>
</evidence>
<dbReference type="PANTHER" id="PTHR11566">
    <property type="entry name" value="DYNAMIN"/>
    <property type="match status" value="1"/>
</dbReference>
<dbReference type="EMBL" id="JAVRRF010000014">
    <property type="protein sequence ID" value="KAK5058317.1"/>
    <property type="molecule type" value="Genomic_DNA"/>
</dbReference>
<feature type="domain" description="GED" evidence="3">
    <location>
        <begin position="611"/>
        <end position="702"/>
    </location>
</feature>
<dbReference type="Gene3D" id="3.40.50.300">
    <property type="entry name" value="P-loop containing nucleotide triphosphate hydrolases"/>
    <property type="match status" value="1"/>
</dbReference>
<dbReference type="PROSITE" id="PS51718">
    <property type="entry name" value="G_DYNAMIN_2"/>
    <property type="match status" value="1"/>
</dbReference>
<organism evidence="5 6">
    <name type="scientific">Exophiala sideris</name>
    <dbReference type="NCBI Taxonomy" id="1016849"/>
    <lineage>
        <taxon>Eukaryota</taxon>
        <taxon>Fungi</taxon>
        <taxon>Dikarya</taxon>
        <taxon>Ascomycota</taxon>
        <taxon>Pezizomycotina</taxon>
        <taxon>Eurotiomycetes</taxon>
        <taxon>Chaetothyriomycetidae</taxon>
        <taxon>Chaetothyriales</taxon>
        <taxon>Herpotrichiellaceae</taxon>
        <taxon>Exophiala</taxon>
    </lineage>
</organism>